<dbReference type="EMBL" id="JAHYIQ010000019">
    <property type="protein sequence ID" value="KAK1124169.1"/>
    <property type="molecule type" value="Genomic_DNA"/>
</dbReference>
<feature type="compositionally biased region" description="Basic and acidic residues" evidence="1">
    <location>
        <begin position="49"/>
        <end position="59"/>
    </location>
</feature>
<evidence type="ECO:0000313" key="2">
    <source>
        <dbReference type="EMBL" id="KAK1124169.1"/>
    </source>
</evidence>
<feature type="region of interest" description="Disordered" evidence="1">
    <location>
        <begin position="34"/>
        <end position="59"/>
    </location>
</feature>
<keyword evidence="3" id="KW-1185">Reference proteome</keyword>
<dbReference type="AlphaFoldDB" id="A0AA40FRT1"/>
<dbReference type="Proteomes" id="UP001177670">
    <property type="component" value="Unassembled WGS sequence"/>
</dbReference>
<accession>A0AA40FRT1</accession>
<feature type="compositionally biased region" description="Polar residues" evidence="1">
    <location>
        <begin position="34"/>
        <end position="48"/>
    </location>
</feature>
<comment type="caution">
    <text evidence="2">The sequence shown here is derived from an EMBL/GenBank/DDBJ whole genome shotgun (WGS) entry which is preliminary data.</text>
</comment>
<name>A0AA40FRT1_9HYME</name>
<evidence type="ECO:0000256" key="1">
    <source>
        <dbReference type="SAM" id="MobiDB-lite"/>
    </source>
</evidence>
<protein>
    <submittedName>
        <fullName evidence="2">Uncharacterized protein</fullName>
    </submittedName>
</protein>
<proteinExistence type="predicted"/>
<organism evidence="2 3">
    <name type="scientific">Melipona bicolor</name>
    <dbReference type="NCBI Taxonomy" id="60889"/>
    <lineage>
        <taxon>Eukaryota</taxon>
        <taxon>Metazoa</taxon>
        <taxon>Ecdysozoa</taxon>
        <taxon>Arthropoda</taxon>
        <taxon>Hexapoda</taxon>
        <taxon>Insecta</taxon>
        <taxon>Pterygota</taxon>
        <taxon>Neoptera</taxon>
        <taxon>Endopterygota</taxon>
        <taxon>Hymenoptera</taxon>
        <taxon>Apocrita</taxon>
        <taxon>Aculeata</taxon>
        <taxon>Apoidea</taxon>
        <taxon>Anthophila</taxon>
        <taxon>Apidae</taxon>
        <taxon>Melipona</taxon>
    </lineage>
</organism>
<sequence>MPEIPGIELTYEKGKLFISQRNYVKDLLEMYGMSDNNEVSSPVDVNQKLSEDEGRPMSD</sequence>
<evidence type="ECO:0000313" key="3">
    <source>
        <dbReference type="Proteomes" id="UP001177670"/>
    </source>
</evidence>
<gene>
    <name evidence="2" type="ORF">K0M31_007193</name>
</gene>
<reference evidence="2" key="1">
    <citation type="submission" date="2021-10" db="EMBL/GenBank/DDBJ databases">
        <title>Melipona bicolor Genome sequencing and assembly.</title>
        <authorList>
            <person name="Araujo N.S."/>
            <person name="Arias M.C."/>
        </authorList>
    </citation>
    <scope>NUCLEOTIDE SEQUENCE</scope>
    <source>
        <strain evidence="2">USP_2M_L1-L4_2017</strain>
        <tissue evidence="2">Whole body</tissue>
    </source>
</reference>